<feature type="compositionally biased region" description="Low complexity" evidence="2">
    <location>
        <begin position="380"/>
        <end position="397"/>
    </location>
</feature>
<dbReference type="PANTHER" id="PTHR45676">
    <property type="entry name" value="RING-H2 FINGER PROTEIN ATL51-RELATED"/>
    <property type="match status" value="1"/>
</dbReference>
<feature type="compositionally biased region" description="Basic residues" evidence="2">
    <location>
        <begin position="12"/>
        <end position="25"/>
    </location>
</feature>
<feature type="compositionally biased region" description="Acidic residues" evidence="2">
    <location>
        <begin position="100"/>
        <end position="112"/>
    </location>
</feature>
<proteinExistence type="predicted"/>
<feature type="compositionally biased region" description="Low complexity" evidence="2">
    <location>
        <begin position="337"/>
        <end position="352"/>
    </location>
</feature>
<feature type="compositionally biased region" description="Low complexity" evidence="2">
    <location>
        <begin position="522"/>
        <end position="538"/>
    </location>
</feature>
<dbReference type="PANTHER" id="PTHR45676:SF159">
    <property type="entry name" value="RING-H2 FINGER PROTEIN ATL51"/>
    <property type="match status" value="1"/>
</dbReference>
<feature type="compositionally biased region" description="Basic and acidic residues" evidence="2">
    <location>
        <begin position="164"/>
        <end position="189"/>
    </location>
</feature>
<dbReference type="InterPro" id="IPR001841">
    <property type="entry name" value="Znf_RING"/>
</dbReference>
<comment type="caution">
    <text evidence="4">The sequence shown here is derived from an EMBL/GenBank/DDBJ whole genome shotgun (WGS) entry which is preliminary data.</text>
</comment>
<dbReference type="Gene3D" id="3.30.40.10">
    <property type="entry name" value="Zinc/RING finger domain, C3HC4 (zinc finger)"/>
    <property type="match status" value="1"/>
</dbReference>
<feature type="region of interest" description="Disordered" evidence="2">
    <location>
        <begin position="334"/>
        <end position="364"/>
    </location>
</feature>
<protein>
    <recommendedName>
        <fullName evidence="3">RING-type domain-containing protein</fullName>
    </recommendedName>
</protein>
<dbReference type="SMART" id="SM00184">
    <property type="entry name" value="RING"/>
    <property type="match status" value="1"/>
</dbReference>
<feature type="compositionally biased region" description="Basic and acidic residues" evidence="2">
    <location>
        <begin position="1"/>
        <end position="11"/>
    </location>
</feature>
<reference evidence="4" key="1">
    <citation type="submission" date="2020-12" db="EMBL/GenBank/DDBJ databases">
        <title>Metabolic potential, ecology and presence of endohyphal bacteria is reflected in genomic diversity of Mucoromycotina.</title>
        <authorList>
            <person name="Muszewska A."/>
            <person name="Okrasinska A."/>
            <person name="Steczkiewicz K."/>
            <person name="Drgas O."/>
            <person name="Orlowska M."/>
            <person name="Perlinska-Lenart U."/>
            <person name="Aleksandrzak-Piekarczyk T."/>
            <person name="Szatraj K."/>
            <person name="Zielenkiewicz U."/>
            <person name="Pilsyk S."/>
            <person name="Malc E."/>
            <person name="Mieczkowski P."/>
            <person name="Kruszewska J.S."/>
            <person name="Biernat P."/>
            <person name="Pawlowska J."/>
        </authorList>
    </citation>
    <scope>NUCLEOTIDE SEQUENCE</scope>
    <source>
        <strain evidence="4">WA0000051536</strain>
    </source>
</reference>
<name>A0A8H7UH59_9FUNG</name>
<feature type="domain" description="RING-type" evidence="3">
    <location>
        <begin position="686"/>
        <end position="727"/>
    </location>
</feature>
<evidence type="ECO:0000313" key="5">
    <source>
        <dbReference type="Proteomes" id="UP000612746"/>
    </source>
</evidence>
<dbReference type="GO" id="GO:0016567">
    <property type="term" value="P:protein ubiquitination"/>
    <property type="evidence" value="ECO:0007669"/>
    <property type="project" value="TreeGrafter"/>
</dbReference>
<gene>
    <name evidence="4" type="ORF">INT44_008367</name>
</gene>
<dbReference type="SUPFAM" id="SSF57850">
    <property type="entry name" value="RING/U-box"/>
    <property type="match status" value="1"/>
</dbReference>
<dbReference type="Proteomes" id="UP000612746">
    <property type="component" value="Unassembled WGS sequence"/>
</dbReference>
<dbReference type="OrthoDB" id="8062037at2759"/>
<evidence type="ECO:0000256" key="1">
    <source>
        <dbReference type="PROSITE-ProRule" id="PRU00175"/>
    </source>
</evidence>
<keyword evidence="1" id="KW-0479">Metal-binding</keyword>
<dbReference type="PROSITE" id="PS50089">
    <property type="entry name" value="ZF_RING_2"/>
    <property type="match status" value="1"/>
</dbReference>
<feature type="compositionally biased region" description="Basic and acidic residues" evidence="2">
    <location>
        <begin position="246"/>
        <end position="261"/>
    </location>
</feature>
<dbReference type="InterPro" id="IPR013083">
    <property type="entry name" value="Znf_RING/FYVE/PHD"/>
</dbReference>
<dbReference type="AlphaFoldDB" id="A0A8H7UH59"/>
<feature type="region of interest" description="Disordered" evidence="2">
    <location>
        <begin position="377"/>
        <end position="464"/>
    </location>
</feature>
<organism evidence="4 5">
    <name type="scientific">Umbelopsis vinacea</name>
    <dbReference type="NCBI Taxonomy" id="44442"/>
    <lineage>
        <taxon>Eukaryota</taxon>
        <taxon>Fungi</taxon>
        <taxon>Fungi incertae sedis</taxon>
        <taxon>Mucoromycota</taxon>
        <taxon>Mucoromycotina</taxon>
        <taxon>Umbelopsidomycetes</taxon>
        <taxon>Umbelopsidales</taxon>
        <taxon>Umbelopsidaceae</taxon>
        <taxon>Umbelopsis</taxon>
    </lineage>
</organism>
<evidence type="ECO:0000313" key="4">
    <source>
        <dbReference type="EMBL" id="KAG2181552.1"/>
    </source>
</evidence>
<feature type="compositionally biased region" description="Low complexity" evidence="2">
    <location>
        <begin position="229"/>
        <end position="240"/>
    </location>
</feature>
<feature type="compositionally biased region" description="Acidic residues" evidence="2">
    <location>
        <begin position="437"/>
        <end position="446"/>
    </location>
</feature>
<feature type="compositionally biased region" description="Polar residues" evidence="2">
    <location>
        <begin position="128"/>
        <end position="137"/>
    </location>
</feature>
<feature type="region of interest" description="Disordered" evidence="2">
    <location>
        <begin position="499"/>
        <end position="547"/>
    </location>
</feature>
<feature type="region of interest" description="Disordered" evidence="2">
    <location>
        <begin position="68"/>
        <end position="297"/>
    </location>
</feature>
<keyword evidence="5" id="KW-1185">Reference proteome</keyword>
<dbReference type="GO" id="GO:0008270">
    <property type="term" value="F:zinc ion binding"/>
    <property type="evidence" value="ECO:0007669"/>
    <property type="project" value="UniProtKB-KW"/>
</dbReference>
<keyword evidence="1" id="KW-0863">Zinc-finger</keyword>
<feature type="compositionally biased region" description="Polar residues" evidence="2">
    <location>
        <begin position="144"/>
        <end position="163"/>
    </location>
</feature>
<evidence type="ECO:0000259" key="3">
    <source>
        <dbReference type="PROSITE" id="PS50089"/>
    </source>
</evidence>
<dbReference type="Pfam" id="PF13639">
    <property type="entry name" value="zf-RING_2"/>
    <property type="match status" value="1"/>
</dbReference>
<accession>A0A8H7UH59</accession>
<keyword evidence="1" id="KW-0862">Zinc</keyword>
<sequence>MASEDVFDRLSRTNKRRRKTSRRTKVPTVTYAQSDSDDYLYPGTHGMEDNDDDDFQDEIEYGNNKLVLGEDGHEDSAEDEVDYLGGWAGPSWFGQSEARGEEDNEDADEEDIYSLGFIEPQPRRTAMPSLTSSIVSRSSDEPFSAQSVEQHHTFSQQQQNTTDMPRKRNRDNYDDREHEDTGSLSDDHMLGMYSGHHAKTRRVTPSPNRPSSHEIGFDLVSDIPSEDNSPISFASSSSSALRHRSERRDHHSDIGNTRSEDNSGDDVSPFIPFPVSANTNRSTTKPTPPPRRQSIHTQNSISLTTPDQTQLNSQASPQFSNSNHRMDLFLRLFGPERSQQSSSDRSYNSVDSEISDNDDSGDRENALADAFRNMHNASITPPTATRRRPTGPLTGGLSRARVPPSFHRTNSTSNLAQRPNLNRRPFDFSSFNTDDGWSTEEEEDDESLARRLQEEEFSSFTHRRSDAYPFESRSSFQTTNEASPMGMRRRIPLQFLMSQDRSRSQTRSTQGTSPVSESVGHSGSEIGEENSISEFGSSIEEESDEPDDFIPDFPLYTLLTGVAELERRRGSQQRGSQQRGPLTERVEFSTFYQSLASLGGWGSVATNPMNYMDDEELDTSYEGLWRLSEQIGYERERGLSGEARKKLKMITWRQHSSLKHQNVASKTTSKGKEKAKQTTPTVEQRCSICLDAYKLVDKLWVLPCHHEFHMDCVNRWFDTSQKCPICRHIVDSS</sequence>
<dbReference type="EMBL" id="JAEPRA010000008">
    <property type="protein sequence ID" value="KAG2181552.1"/>
    <property type="molecule type" value="Genomic_DNA"/>
</dbReference>
<feature type="region of interest" description="Disordered" evidence="2">
    <location>
        <begin position="1"/>
        <end position="53"/>
    </location>
</feature>
<evidence type="ECO:0000256" key="2">
    <source>
        <dbReference type="SAM" id="MobiDB-lite"/>
    </source>
</evidence>
<feature type="compositionally biased region" description="Polar residues" evidence="2">
    <location>
        <begin position="407"/>
        <end position="420"/>
    </location>
</feature>